<organism evidence="1 2">
    <name type="scientific">Pandoraea sputorum</name>
    <dbReference type="NCBI Taxonomy" id="93222"/>
    <lineage>
        <taxon>Bacteria</taxon>
        <taxon>Pseudomonadati</taxon>
        <taxon>Pseudomonadota</taxon>
        <taxon>Betaproteobacteria</taxon>
        <taxon>Burkholderiales</taxon>
        <taxon>Burkholderiaceae</taxon>
        <taxon>Pandoraea</taxon>
    </lineage>
</organism>
<sequence>MTVPLTDDWIIERFARFAKPGEGGDVYEPWPGYDKAMTKEAAEKALDECVQRWPDYEFRAHRVRAHEKMASDLFARLRGKTHEQEKQMVTLPRFHVQQRACH</sequence>
<evidence type="ECO:0000313" key="1">
    <source>
        <dbReference type="EMBL" id="VVE86036.1"/>
    </source>
</evidence>
<dbReference type="Proteomes" id="UP000335538">
    <property type="component" value="Unassembled WGS sequence"/>
</dbReference>
<evidence type="ECO:0000313" key="2">
    <source>
        <dbReference type="Proteomes" id="UP000335538"/>
    </source>
</evidence>
<dbReference type="AlphaFoldDB" id="A0A5E5BL81"/>
<dbReference type="EMBL" id="CABPSR010000074">
    <property type="protein sequence ID" value="VVE86036.1"/>
    <property type="molecule type" value="Genomic_DNA"/>
</dbReference>
<name>A0A5E5BL81_9BURK</name>
<accession>A0A5E5BL81</accession>
<gene>
    <name evidence="1" type="ORF">PSP31121_05675</name>
</gene>
<reference evidence="1 2" key="1">
    <citation type="submission" date="2019-08" db="EMBL/GenBank/DDBJ databases">
        <authorList>
            <person name="Peeters C."/>
        </authorList>
    </citation>
    <scope>NUCLEOTIDE SEQUENCE [LARGE SCALE GENOMIC DNA]</scope>
    <source>
        <strain evidence="1 2">LMG 31121</strain>
    </source>
</reference>
<protein>
    <submittedName>
        <fullName evidence="1">Uncharacterized protein</fullName>
    </submittedName>
</protein>
<proteinExistence type="predicted"/>